<reference evidence="2 3" key="1">
    <citation type="submission" date="2014-06" db="EMBL/GenBank/DDBJ databases">
        <authorList>
            <person name="Swart Estienne"/>
        </authorList>
    </citation>
    <scope>NUCLEOTIDE SEQUENCE [LARGE SCALE GENOMIC DNA]</scope>
    <source>
        <strain evidence="2 3">130c</strain>
    </source>
</reference>
<accession>A0A078ARH6</accession>
<dbReference type="Gene3D" id="3.40.50.1820">
    <property type="entry name" value="alpha/beta hydrolase"/>
    <property type="match status" value="1"/>
</dbReference>
<keyword evidence="3" id="KW-1185">Reference proteome</keyword>
<evidence type="ECO:0000313" key="3">
    <source>
        <dbReference type="Proteomes" id="UP000039865"/>
    </source>
</evidence>
<evidence type="ECO:0000259" key="1">
    <source>
        <dbReference type="Pfam" id="PF12146"/>
    </source>
</evidence>
<organism evidence="2 3">
    <name type="scientific">Stylonychia lemnae</name>
    <name type="common">Ciliate</name>
    <dbReference type="NCBI Taxonomy" id="5949"/>
    <lineage>
        <taxon>Eukaryota</taxon>
        <taxon>Sar</taxon>
        <taxon>Alveolata</taxon>
        <taxon>Ciliophora</taxon>
        <taxon>Intramacronucleata</taxon>
        <taxon>Spirotrichea</taxon>
        <taxon>Stichotrichia</taxon>
        <taxon>Sporadotrichida</taxon>
        <taxon>Oxytrichidae</taxon>
        <taxon>Stylonychinae</taxon>
        <taxon>Stylonychia</taxon>
    </lineage>
</organism>
<dbReference type="AlphaFoldDB" id="A0A078ARH6"/>
<dbReference type="InterPro" id="IPR051044">
    <property type="entry name" value="MAG_DAG_Lipase"/>
</dbReference>
<proteinExistence type="predicted"/>
<dbReference type="InParanoid" id="A0A078ARH6"/>
<gene>
    <name evidence="2" type="primary">Contig3245.g3471</name>
    <name evidence="2" type="ORF">STYLEM_13882</name>
</gene>
<dbReference type="FunCoup" id="A0A078ARH6">
    <property type="interactions" value="25"/>
</dbReference>
<protein>
    <recommendedName>
        <fullName evidence="1">Serine aminopeptidase S33 domain-containing protein</fullName>
    </recommendedName>
</protein>
<dbReference type="Pfam" id="PF12146">
    <property type="entry name" value="Hydrolase_4"/>
    <property type="match status" value="1"/>
</dbReference>
<dbReference type="PANTHER" id="PTHR11614">
    <property type="entry name" value="PHOSPHOLIPASE-RELATED"/>
    <property type="match status" value="1"/>
</dbReference>
<dbReference type="OrthoDB" id="2498029at2759"/>
<dbReference type="Proteomes" id="UP000039865">
    <property type="component" value="Unassembled WGS sequence"/>
</dbReference>
<feature type="domain" description="Serine aminopeptidase S33" evidence="1">
    <location>
        <begin position="48"/>
        <end position="284"/>
    </location>
</feature>
<dbReference type="SUPFAM" id="SSF53474">
    <property type="entry name" value="alpha/beta-Hydrolases"/>
    <property type="match status" value="1"/>
</dbReference>
<dbReference type="InterPro" id="IPR029058">
    <property type="entry name" value="AB_hydrolase_fold"/>
</dbReference>
<evidence type="ECO:0000313" key="2">
    <source>
        <dbReference type="EMBL" id="CDW84814.1"/>
    </source>
</evidence>
<dbReference type="EMBL" id="CCKQ01013176">
    <property type="protein sequence ID" value="CDW84814.1"/>
    <property type="molecule type" value="Genomic_DNA"/>
</dbReference>
<name>A0A078ARH6_STYLE</name>
<sequence length="320" mass="37345">METNLIQQSSSTQSWTNKDFIELISVHDNKSKLKTYQQVRSELFQKAPPKAVIVYTHGMGSYVDKLCYIAKIFAENGYDFVGYDSLGFGYSEGERGVINSIEDYFEDAYQFTLKVINYYQDLYSESPAAIQFINYGYSLGVRVSIAVQRLYKLRYSQNLFSVFLWQSPYFDLKIKDPEYLAFLEETCLTEPSKIVLRQNTETQIPQKNSDEKDQKIYVADPIAQYGPYQAKTELMFMKKIEYLVEYYKEIDVPIFVAFANQDQAVDNDDAAQMIKTFKTPREQIESNFYESEHNILWAGRDVYKQIVSDQLAFLDRVLQK</sequence>
<dbReference type="InterPro" id="IPR022742">
    <property type="entry name" value="Hydrolase_4"/>
</dbReference>